<feature type="compositionally biased region" description="Basic and acidic residues" evidence="2">
    <location>
        <begin position="34"/>
        <end position="44"/>
    </location>
</feature>
<dbReference type="InterPro" id="IPR015943">
    <property type="entry name" value="WD40/YVTN_repeat-like_dom_sf"/>
</dbReference>
<dbReference type="PANTHER" id="PTHR44675:SF1">
    <property type="entry name" value="P21-ACTIVATED PROTEIN KINASE-INTERACTING PROTEIN 1"/>
    <property type="match status" value="1"/>
</dbReference>
<dbReference type="EMBL" id="MU005584">
    <property type="protein sequence ID" value="KAF2683412.1"/>
    <property type="molecule type" value="Genomic_DNA"/>
</dbReference>
<dbReference type="OrthoDB" id="308449at2759"/>
<evidence type="ECO:0000256" key="1">
    <source>
        <dbReference type="PROSITE-ProRule" id="PRU00221"/>
    </source>
</evidence>
<feature type="region of interest" description="Disordered" evidence="2">
    <location>
        <begin position="231"/>
        <end position="252"/>
    </location>
</feature>
<dbReference type="PROSITE" id="PS50082">
    <property type="entry name" value="WD_REPEATS_2"/>
    <property type="match status" value="1"/>
</dbReference>
<keyword evidence="1" id="KW-0853">WD repeat</keyword>
<reference evidence="3" key="1">
    <citation type="journal article" date="2020" name="Stud. Mycol.">
        <title>101 Dothideomycetes genomes: a test case for predicting lifestyles and emergence of pathogens.</title>
        <authorList>
            <person name="Haridas S."/>
            <person name="Albert R."/>
            <person name="Binder M."/>
            <person name="Bloem J."/>
            <person name="Labutti K."/>
            <person name="Salamov A."/>
            <person name="Andreopoulos B."/>
            <person name="Baker S."/>
            <person name="Barry K."/>
            <person name="Bills G."/>
            <person name="Bluhm B."/>
            <person name="Cannon C."/>
            <person name="Castanera R."/>
            <person name="Culley D."/>
            <person name="Daum C."/>
            <person name="Ezra D."/>
            <person name="Gonzalez J."/>
            <person name="Henrissat B."/>
            <person name="Kuo A."/>
            <person name="Liang C."/>
            <person name="Lipzen A."/>
            <person name="Lutzoni F."/>
            <person name="Magnuson J."/>
            <person name="Mondo S."/>
            <person name="Nolan M."/>
            <person name="Ohm R."/>
            <person name="Pangilinan J."/>
            <person name="Park H.-J."/>
            <person name="Ramirez L."/>
            <person name="Alfaro M."/>
            <person name="Sun H."/>
            <person name="Tritt A."/>
            <person name="Yoshinaga Y."/>
            <person name="Zwiers L.-H."/>
            <person name="Turgeon B."/>
            <person name="Goodwin S."/>
            <person name="Spatafora J."/>
            <person name="Crous P."/>
            <person name="Grigoriev I."/>
        </authorList>
    </citation>
    <scope>NUCLEOTIDE SEQUENCE</scope>
    <source>
        <strain evidence="3">CBS 122367</strain>
    </source>
</reference>
<feature type="repeat" description="WD" evidence="1">
    <location>
        <begin position="437"/>
        <end position="460"/>
    </location>
</feature>
<dbReference type="SUPFAM" id="SSF50978">
    <property type="entry name" value="WD40 repeat-like"/>
    <property type="match status" value="1"/>
</dbReference>
<dbReference type="InterPro" id="IPR036322">
    <property type="entry name" value="WD40_repeat_dom_sf"/>
</dbReference>
<feature type="region of interest" description="Disordered" evidence="2">
    <location>
        <begin position="1"/>
        <end position="52"/>
    </location>
</feature>
<feature type="compositionally biased region" description="Basic and acidic residues" evidence="2">
    <location>
        <begin position="7"/>
        <end position="25"/>
    </location>
</feature>
<dbReference type="SMART" id="SM00320">
    <property type="entry name" value="WD40"/>
    <property type="match status" value="5"/>
</dbReference>
<name>A0A6G1IYT3_9PLEO</name>
<protein>
    <submittedName>
        <fullName evidence="3">WD40 repeat-like protein</fullName>
    </submittedName>
</protein>
<proteinExistence type="predicted"/>
<sequence>MLKRKRENAGRAEVTKTLKSRKEEAASTPKKAVRKEAPAKKSKEGAANGQAVAVAENTTPAVSTAKGGDVGTTTFQIITGSYERVLHGFVAAIPRSLVTGHEEAAGEDRPSINFSDTFLFNAHTSAIRCLALSPPSDESSKVILATGSTDERINLYSLSTAPPVPSKSNPLLPSLQGNSITENSKNKELGSLLHHSSSVTALYFPTRSKLLSSAEDSTITITRTRDWTPLSTIKAPIPKPQGRPSGDTAAPGDVPAGINNFAVHPSMKLMVSVGKGEKCMRLWNLVTGKKAGVLNFGREILASVGEGRFGSGEGRAVVWDKEGEEFAVAFERGVVTFGIDCKPKAKILPTPRTKVHKIHYLSSDSHPGTLLVSTEDGRVMLYDTNSTAALTGEEANDDGISSSNLIAQVGGPAAGFIGRVKDFELLALSNAHPTIFLIFTGSSDGTVRIWRLDTDDLKDSAETDKGRGFAAKQIGRLLGTYSTGTRITCLKAFAMTGRAEDVKEEEESPAEKIDASSSEEDSE</sequence>
<dbReference type="Proteomes" id="UP000799291">
    <property type="component" value="Unassembled WGS sequence"/>
</dbReference>
<dbReference type="InterPro" id="IPR051959">
    <property type="entry name" value="PAK1-Kinase_Regulator"/>
</dbReference>
<evidence type="ECO:0000256" key="2">
    <source>
        <dbReference type="SAM" id="MobiDB-lite"/>
    </source>
</evidence>
<dbReference type="Gene3D" id="2.130.10.10">
    <property type="entry name" value="YVTN repeat-like/Quinoprotein amine dehydrogenase"/>
    <property type="match status" value="1"/>
</dbReference>
<keyword evidence="4" id="KW-1185">Reference proteome</keyword>
<dbReference type="AlphaFoldDB" id="A0A6G1IYT3"/>
<accession>A0A6G1IYT3</accession>
<dbReference type="InterPro" id="IPR001680">
    <property type="entry name" value="WD40_rpt"/>
</dbReference>
<gene>
    <name evidence="3" type="ORF">K458DRAFT_305566</name>
</gene>
<feature type="region of interest" description="Disordered" evidence="2">
    <location>
        <begin position="498"/>
        <end position="523"/>
    </location>
</feature>
<dbReference type="PANTHER" id="PTHR44675">
    <property type="entry name" value="PAK1 INTERACTING PROTEIN 1"/>
    <property type="match status" value="1"/>
</dbReference>
<dbReference type="Pfam" id="PF00400">
    <property type="entry name" value="WD40"/>
    <property type="match status" value="3"/>
</dbReference>
<evidence type="ECO:0000313" key="4">
    <source>
        <dbReference type="Proteomes" id="UP000799291"/>
    </source>
</evidence>
<evidence type="ECO:0000313" key="3">
    <source>
        <dbReference type="EMBL" id="KAF2683412.1"/>
    </source>
</evidence>
<organism evidence="3 4">
    <name type="scientific">Lentithecium fluviatile CBS 122367</name>
    <dbReference type="NCBI Taxonomy" id="1168545"/>
    <lineage>
        <taxon>Eukaryota</taxon>
        <taxon>Fungi</taxon>
        <taxon>Dikarya</taxon>
        <taxon>Ascomycota</taxon>
        <taxon>Pezizomycotina</taxon>
        <taxon>Dothideomycetes</taxon>
        <taxon>Pleosporomycetidae</taxon>
        <taxon>Pleosporales</taxon>
        <taxon>Massarineae</taxon>
        <taxon>Lentitheciaceae</taxon>
        <taxon>Lentithecium</taxon>
    </lineage>
</organism>